<dbReference type="Pfam" id="PF13767">
    <property type="entry name" value="DUF4168"/>
    <property type="match status" value="1"/>
</dbReference>
<evidence type="ECO:0000313" key="3">
    <source>
        <dbReference type="EMBL" id="QPG05459.1"/>
    </source>
</evidence>
<evidence type="ECO:0000256" key="1">
    <source>
        <dbReference type="SAM" id="SignalP"/>
    </source>
</evidence>
<keyword evidence="1" id="KW-0732">Signal</keyword>
<evidence type="ECO:0000259" key="2">
    <source>
        <dbReference type="Pfam" id="PF13767"/>
    </source>
</evidence>
<keyword evidence="4" id="KW-1185">Reference proteome</keyword>
<feature type="domain" description="DUF4168" evidence="2">
    <location>
        <begin position="47"/>
        <end position="122"/>
    </location>
</feature>
<name>A0A7S9DWY1_9ALTE</name>
<dbReference type="RefSeq" id="WP_195810549.1">
    <property type="nucleotide sequence ID" value="NZ_CP064795.1"/>
</dbReference>
<dbReference type="KEGG" id="smaa:IT774_15400"/>
<sequence>MNKFVKTIAAGAVIASCASFSVNAQQDTMQQQPAQDEMKQQSANFDDTTLLKFTMAMEAVSDVANKYDSKFKNVESPEKAQEIQKEAQTEMVEQIEETGLTVETYTTIAQQVQTDEKLRERVLTIARENRQENS</sequence>
<evidence type="ECO:0000313" key="4">
    <source>
        <dbReference type="Proteomes" id="UP000595095"/>
    </source>
</evidence>
<protein>
    <submittedName>
        <fullName evidence="3">DUF4168 domain-containing protein</fullName>
    </submittedName>
</protein>
<feature type="signal peptide" evidence="1">
    <location>
        <begin position="1"/>
        <end position="24"/>
    </location>
</feature>
<dbReference type="InterPro" id="IPR025433">
    <property type="entry name" value="DUF4168"/>
</dbReference>
<organism evidence="3 4">
    <name type="scientific">Salinimonas marina</name>
    <dbReference type="NCBI Taxonomy" id="2785918"/>
    <lineage>
        <taxon>Bacteria</taxon>
        <taxon>Pseudomonadati</taxon>
        <taxon>Pseudomonadota</taxon>
        <taxon>Gammaproteobacteria</taxon>
        <taxon>Alteromonadales</taxon>
        <taxon>Alteromonadaceae</taxon>
        <taxon>Alteromonas/Salinimonas group</taxon>
        <taxon>Salinimonas</taxon>
    </lineage>
</organism>
<dbReference type="AlphaFoldDB" id="A0A7S9DWY1"/>
<reference evidence="3 4" key="1">
    <citation type="submission" date="2020-11" db="EMBL/GenBank/DDBJ databases">
        <title>Complete genome sequence for Salinimonas sp. strain G2-b.</title>
        <authorList>
            <person name="Park S.-J."/>
        </authorList>
    </citation>
    <scope>NUCLEOTIDE SEQUENCE [LARGE SCALE GENOMIC DNA]</scope>
    <source>
        <strain evidence="3 4">G2-b</strain>
    </source>
</reference>
<dbReference type="EMBL" id="CP064795">
    <property type="protein sequence ID" value="QPG05459.1"/>
    <property type="molecule type" value="Genomic_DNA"/>
</dbReference>
<gene>
    <name evidence="3" type="ORF">IT774_15400</name>
</gene>
<accession>A0A7S9DWY1</accession>
<feature type="chain" id="PRO_5032412519" evidence="1">
    <location>
        <begin position="25"/>
        <end position="134"/>
    </location>
</feature>
<proteinExistence type="predicted"/>
<dbReference type="PROSITE" id="PS51257">
    <property type="entry name" value="PROKAR_LIPOPROTEIN"/>
    <property type="match status" value="1"/>
</dbReference>
<dbReference type="Proteomes" id="UP000595095">
    <property type="component" value="Chromosome"/>
</dbReference>